<dbReference type="AlphaFoldDB" id="A0A2I2KJK2"/>
<dbReference type="OrthoDB" id="218695at2"/>
<sequence length="228" mass="24192">MCAERNAGFSGAEYGDVRSDDGSHGDAGDGRLDLVLSCVAADEAWATWLAWHLDDVGYRLAVDVWGGPADSVDRFRRVLVRAEHLVIVLSREYVSAAAGQREWQSVVAEELRGGALAALTEPCERPGALRAAPCVDVADLLVDDARRQLLDAVAAMRAGQRPSAPPVPPVPPDRPAPPDGHGADRRRGADEDDDRRDGRGGVHVHVGRNLSGQVVIGSGNSVTRTGDP</sequence>
<evidence type="ECO:0000259" key="2">
    <source>
        <dbReference type="Pfam" id="PF13676"/>
    </source>
</evidence>
<feature type="compositionally biased region" description="Basic and acidic residues" evidence="1">
    <location>
        <begin position="181"/>
        <end position="200"/>
    </location>
</feature>
<protein>
    <recommendedName>
        <fullName evidence="2">TIR domain-containing protein</fullName>
    </recommendedName>
</protein>
<evidence type="ECO:0000313" key="4">
    <source>
        <dbReference type="Proteomes" id="UP000234331"/>
    </source>
</evidence>
<dbReference type="Pfam" id="PF13676">
    <property type="entry name" value="TIR_2"/>
    <property type="match status" value="1"/>
</dbReference>
<feature type="domain" description="TIR" evidence="2">
    <location>
        <begin position="36"/>
        <end position="149"/>
    </location>
</feature>
<dbReference type="InterPro" id="IPR000157">
    <property type="entry name" value="TIR_dom"/>
</dbReference>
<dbReference type="Proteomes" id="UP000234331">
    <property type="component" value="Unassembled WGS sequence"/>
</dbReference>
<dbReference type="SUPFAM" id="SSF52200">
    <property type="entry name" value="Toll/Interleukin receptor TIR domain"/>
    <property type="match status" value="1"/>
</dbReference>
<evidence type="ECO:0000313" key="3">
    <source>
        <dbReference type="EMBL" id="SNQ45852.1"/>
    </source>
</evidence>
<feature type="region of interest" description="Disordered" evidence="1">
    <location>
        <begin position="156"/>
        <end position="228"/>
    </location>
</feature>
<reference evidence="3 4" key="1">
    <citation type="submission" date="2017-06" db="EMBL/GenBank/DDBJ databases">
        <authorList>
            <person name="Kim H.J."/>
            <person name="Triplett B.A."/>
        </authorList>
    </citation>
    <scope>NUCLEOTIDE SEQUENCE [LARGE SCALE GENOMIC DNA]</scope>
    <source>
        <strain evidence="3">FRACA_ARgP5</strain>
    </source>
</reference>
<feature type="compositionally biased region" description="Pro residues" evidence="1">
    <location>
        <begin position="163"/>
        <end position="178"/>
    </location>
</feature>
<feature type="compositionally biased region" description="Polar residues" evidence="1">
    <location>
        <begin position="218"/>
        <end position="228"/>
    </location>
</feature>
<organism evidence="3 4">
    <name type="scientific">Frankia canadensis</name>
    <dbReference type="NCBI Taxonomy" id="1836972"/>
    <lineage>
        <taxon>Bacteria</taxon>
        <taxon>Bacillati</taxon>
        <taxon>Actinomycetota</taxon>
        <taxon>Actinomycetes</taxon>
        <taxon>Frankiales</taxon>
        <taxon>Frankiaceae</taxon>
        <taxon>Frankia</taxon>
    </lineage>
</organism>
<keyword evidence="4" id="KW-1185">Reference proteome</keyword>
<evidence type="ECO:0000256" key="1">
    <source>
        <dbReference type="SAM" id="MobiDB-lite"/>
    </source>
</evidence>
<dbReference type="Gene3D" id="3.40.50.10140">
    <property type="entry name" value="Toll/interleukin-1 receptor homology (TIR) domain"/>
    <property type="match status" value="1"/>
</dbReference>
<name>A0A2I2KJK2_9ACTN</name>
<dbReference type="InterPro" id="IPR035897">
    <property type="entry name" value="Toll_tir_struct_dom_sf"/>
</dbReference>
<dbReference type="EMBL" id="FZMO01000019">
    <property type="protein sequence ID" value="SNQ45852.1"/>
    <property type="molecule type" value="Genomic_DNA"/>
</dbReference>
<accession>A0A2I2KJK2</accession>
<dbReference type="GO" id="GO:0007165">
    <property type="term" value="P:signal transduction"/>
    <property type="evidence" value="ECO:0007669"/>
    <property type="project" value="InterPro"/>
</dbReference>
<gene>
    <name evidence="3" type="ORF">FRACA_1150006</name>
</gene>
<proteinExistence type="predicted"/>